<organism evidence="10">
    <name type="scientific">marine metagenome</name>
    <dbReference type="NCBI Taxonomy" id="408172"/>
    <lineage>
        <taxon>unclassified sequences</taxon>
        <taxon>metagenomes</taxon>
        <taxon>ecological metagenomes</taxon>
    </lineage>
</organism>
<feature type="domain" description="Indole-3-glycerol phosphate synthase" evidence="9">
    <location>
        <begin position="6"/>
        <end position="259"/>
    </location>
</feature>
<dbReference type="Pfam" id="PF00218">
    <property type="entry name" value="IGPS"/>
    <property type="match status" value="1"/>
</dbReference>
<comment type="catalytic activity">
    <reaction evidence="1">
        <text>1-(2-carboxyphenylamino)-1-deoxy-D-ribulose 5-phosphate + H(+) = (1S,2R)-1-C-(indol-3-yl)glycerol 3-phosphate + CO2 + H2O</text>
        <dbReference type="Rhea" id="RHEA:23476"/>
        <dbReference type="ChEBI" id="CHEBI:15377"/>
        <dbReference type="ChEBI" id="CHEBI:15378"/>
        <dbReference type="ChEBI" id="CHEBI:16526"/>
        <dbReference type="ChEBI" id="CHEBI:58613"/>
        <dbReference type="ChEBI" id="CHEBI:58866"/>
        <dbReference type="EC" id="4.1.1.48"/>
    </reaction>
</comment>
<keyword evidence="4" id="KW-0028">Amino-acid biosynthesis</keyword>
<evidence type="ECO:0000256" key="5">
    <source>
        <dbReference type="ARBA" id="ARBA00022793"/>
    </source>
</evidence>
<dbReference type="PANTHER" id="PTHR22854:SF2">
    <property type="entry name" value="INDOLE-3-GLYCEROL-PHOSPHATE SYNTHASE"/>
    <property type="match status" value="1"/>
</dbReference>
<name>A0A382I6D0_9ZZZZ</name>
<evidence type="ECO:0000259" key="9">
    <source>
        <dbReference type="Pfam" id="PF00218"/>
    </source>
</evidence>
<dbReference type="GO" id="GO:0004425">
    <property type="term" value="F:indole-3-glycerol-phosphate synthase activity"/>
    <property type="evidence" value="ECO:0007669"/>
    <property type="project" value="UniProtKB-EC"/>
</dbReference>
<keyword evidence="7" id="KW-0057">Aromatic amino acid biosynthesis</keyword>
<evidence type="ECO:0000256" key="2">
    <source>
        <dbReference type="ARBA" id="ARBA00004696"/>
    </source>
</evidence>
<dbReference type="PANTHER" id="PTHR22854">
    <property type="entry name" value="TRYPTOPHAN BIOSYNTHESIS PROTEIN"/>
    <property type="match status" value="1"/>
</dbReference>
<evidence type="ECO:0000256" key="1">
    <source>
        <dbReference type="ARBA" id="ARBA00001633"/>
    </source>
</evidence>
<comment type="pathway">
    <text evidence="2">Amino-acid biosynthesis; L-tryptophan biosynthesis; L-tryptophan from chorismate: step 4/5.</text>
</comment>
<dbReference type="UniPathway" id="UPA00035">
    <property type="reaction ID" value="UER00043"/>
</dbReference>
<sequence length="271" mass="29445">IMATILDEIVEAKKSVLDKAKTDVPLDELKRKIVDKPRPISLIEALRGVDIRLIAEVKKASPSAGLLRKDFDPAALAITYATNGAAAVSCLTDDHFQGTLEHLSTVKAALVNYRVPVLRKDFLTDPYQLFEARAYGADAALLIAAVLSADLLKELLRVATELQLHCLVEVHDESELKTALDAGAKIIGINNRDLHTFTTDFAVTESLAPHLPDDVIVVSESGIRDREDMIRLHNLGANAGLVGEAIVTKADPGAKVRELLGITDTFVKEER</sequence>
<dbReference type="FunFam" id="3.20.20.70:FF:000024">
    <property type="entry name" value="Indole-3-glycerol phosphate synthase"/>
    <property type="match status" value="1"/>
</dbReference>
<dbReference type="InterPro" id="IPR011060">
    <property type="entry name" value="RibuloseP-bd_barrel"/>
</dbReference>
<dbReference type="PROSITE" id="PS00614">
    <property type="entry name" value="IGPS"/>
    <property type="match status" value="1"/>
</dbReference>
<dbReference type="GO" id="GO:0000162">
    <property type="term" value="P:L-tryptophan biosynthetic process"/>
    <property type="evidence" value="ECO:0007669"/>
    <property type="project" value="UniProtKB-UniPathway"/>
</dbReference>
<evidence type="ECO:0000256" key="6">
    <source>
        <dbReference type="ARBA" id="ARBA00022822"/>
    </source>
</evidence>
<dbReference type="InterPro" id="IPR013785">
    <property type="entry name" value="Aldolase_TIM"/>
</dbReference>
<evidence type="ECO:0000256" key="4">
    <source>
        <dbReference type="ARBA" id="ARBA00022605"/>
    </source>
</evidence>
<dbReference type="AlphaFoldDB" id="A0A382I6D0"/>
<evidence type="ECO:0000256" key="8">
    <source>
        <dbReference type="ARBA" id="ARBA00023239"/>
    </source>
</evidence>
<reference evidence="10" key="1">
    <citation type="submission" date="2018-05" db="EMBL/GenBank/DDBJ databases">
        <authorList>
            <person name="Lanie J.A."/>
            <person name="Ng W.-L."/>
            <person name="Kazmierczak K.M."/>
            <person name="Andrzejewski T.M."/>
            <person name="Davidsen T.M."/>
            <person name="Wayne K.J."/>
            <person name="Tettelin H."/>
            <person name="Glass J.I."/>
            <person name="Rusch D."/>
            <person name="Podicherti R."/>
            <person name="Tsui H.-C.T."/>
            <person name="Winkler M.E."/>
        </authorList>
    </citation>
    <scope>NUCLEOTIDE SEQUENCE</scope>
</reference>
<keyword evidence="5" id="KW-0210">Decarboxylase</keyword>
<feature type="non-terminal residue" evidence="10">
    <location>
        <position position="1"/>
    </location>
</feature>
<dbReference type="InterPro" id="IPR001468">
    <property type="entry name" value="Indole-3-GlycerolPSynthase_CS"/>
</dbReference>
<gene>
    <name evidence="10" type="ORF">METZ01_LOCUS247819</name>
</gene>
<protein>
    <recommendedName>
        <fullName evidence="3">indole-3-glycerol-phosphate synthase</fullName>
        <ecNumber evidence="3">4.1.1.48</ecNumber>
    </recommendedName>
</protein>
<dbReference type="NCBIfam" id="NF001377">
    <property type="entry name" value="PRK00278.2-4"/>
    <property type="match status" value="1"/>
</dbReference>
<accession>A0A382I6D0</accession>
<dbReference type="InterPro" id="IPR045186">
    <property type="entry name" value="Indole-3-glycerol_P_synth"/>
</dbReference>
<dbReference type="SUPFAM" id="SSF51366">
    <property type="entry name" value="Ribulose-phoshate binding barrel"/>
    <property type="match status" value="1"/>
</dbReference>
<dbReference type="GO" id="GO:0004640">
    <property type="term" value="F:phosphoribosylanthranilate isomerase activity"/>
    <property type="evidence" value="ECO:0007669"/>
    <property type="project" value="TreeGrafter"/>
</dbReference>
<dbReference type="HAMAP" id="MF_00134_B">
    <property type="entry name" value="IGPS_B"/>
    <property type="match status" value="1"/>
</dbReference>
<dbReference type="InterPro" id="IPR013798">
    <property type="entry name" value="Indole-3-glycerol_P_synth_dom"/>
</dbReference>
<keyword evidence="8" id="KW-0456">Lyase</keyword>
<evidence type="ECO:0000256" key="3">
    <source>
        <dbReference type="ARBA" id="ARBA00012362"/>
    </source>
</evidence>
<dbReference type="EMBL" id="UINC01065373">
    <property type="protein sequence ID" value="SVB94965.1"/>
    <property type="molecule type" value="Genomic_DNA"/>
</dbReference>
<keyword evidence="6" id="KW-0822">Tryptophan biosynthesis</keyword>
<evidence type="ECO:0000256" key="7">
    <source>
        <dbReference type="ARBA" id="ARBA00023141"/>
    </source>
</evidence>
<dbReference type="EC" id="4.1.1.48" evidence="3"/>
<proteinExistence type="inferred from homology"/>
<dbReference type="CDD" id="cd00331">
    <property type="entry name" value="IGPS"/>
    <property type="match status" value="1"/>
</dbReference>
<evidence type="ECO:0000313" key="10">
    <source>
        <dbReference type="EMBL" id="SVB94965.1"/>
    </source>
</evidence>
<dbReference type="Gene3D" id="3.20.20.70">
    <property type="entry name" value="Aldolase class I"/>
    <property type="match status" value="1"/>
</dbReference>